<dbReference type="InterPro" id="IPR051534">
    <property type="entry name" value="CBASS_pafABC_assoc_protein"/>
</dbReference>
<dbReference type="InterPro" id="IPR057727">
    <property type="entry name" value="WCX_dom"/>
</dbReference>
<evidence type="ECO:0000313" key="4">
    <source>
        <dbReference type="Proteomes" id="UP000284205"/>
    </source>
</evidence>
<comment type="caution">
    <text evidence="3">The sequence shown here is derived from an EMBL/GenBank/DDBJ whole genome shotgun (WGS) entry which is preliminary data.</text>
</comment>
<dbReference type="PANTHER" id="PTHR34580:SF9">
    <property type="entry name" value="SLL5097 PROTEIN"/>
    <property type="match status" value="1"/>
</dbReference>
<feature type="domain" description="WCX" evidence="2">
    <location>
        <begin position="295"/>
        <end position="358"/>
    </location>
</feature>
<dbReference type="EMBL" id="QRUO01000004">
    <property type="protein sequence ID" value="RGR73020.1"/>
    <property type="molecule type" value="Genomic_DNA"/>
</dbReference>
<organism evidence="3 4">
    <name type="scientific">Bacteroides caccae</name>
    <dbReference type="NCBI Taxonomy" id="47678"/>
    <lineage>
        <taxon>Bacteria</taxon>
        <taxon>Pseudomonadati</taxon>
        <taxon>Bacteroidota</taxon>
        <taxon>Bacteroidia</taxon>
        <taxon>Bacteroidales</taxon>
        <taxon>Bacteroidaceae</taxon>
        <taxon>Bacteroides</taxon>
    </lineage>
</organism>
<dbReference type="Proteomes" id="UP000284205">
    <property type="component" value="Unassembled WGS sequence"/>
</dbReference>
<protein>
    <submittedName>
        <fullName evidence="3">WYL domain-containing protein</fullName>
    </submittedName>
</protein>
<proteinExistence type="predicted"/>
<evidence type="ECO:0000259" key="1">
    <source>
        <dbReference type="Pfam" id="PF13280"/>
    </source>
</evidence>
<dbReference type="RefSeq" id="WP_122139113.1">
    <property type="nucleotide sequence ID" value="NZ_JAQCWB010000006.1"/>
</dbReference>
<dbReference type="PROSITE" id="PS52050">
    <property type="entry name" value="WYL"/>
    <property type="match status" value="1"/>
</dbReference>
<name>A0A412FXZ7_9BACE</name>
<gene>
    <name evidence="3" type="ORF">DWY26_05775</name>
</gene>
<dbReference type="PANTHER" id="PTHR34580">
    <property type="match status" value="1"/>
</dbReference>
<evidence type="ECO:0000259" key="2">
    <source>
        <dbReference type="Pfam" id="PF25583"/>
    </source>
</evidence>
<dbReference type="InterPro" id="IPR026881">
    <property type="entry name" value="WYL_dom"/>
</dbReference>
<feature type="domain" description="WYL" evidence="1">
    <location>
        <begin position="171"/>
        <end position="225"/>
    </location>
</feature>
<dbReference type="Pfam" id="PF13280">
    <property type="entry name" value="WYL"/>
    <property type="match status" value="1"/>
</dbReference>
<evidence type="ECO:0000313" key="3">
    <source>
        <dbReference type="EMBL" id="RGR73020.1"/>
    </source>
</evidence>
<sequence>MQRKNLFDGDSYKAQFALITYRWLMSRRWVSYADIMADYIGVTIKELPANLSNCDGYGELKKVVGTLKKAIADKLEKDVSECFEEEGNNRNKQFRYVGKDDDPLTDMRNAKVINNLRQYWKFCQDSAGFFPKSWLEYFFHDCQDLLDMKAKRQKGEQVISSSLDRILTNIEYLPQLYEAITNKTVMEIEYKPYDEKQVTLLFHPHYLKEYNGRWHLFGHAEGREPEFGYNIALDRIQEKPRERSKVDYVPAPEHYYDEFFKDIVGVSHMKEHPNKEHIVIRAHEHYIFKLIDTKPLHHSYEVVKPYGLYEDGEYAEFSVDVESNNEFIGRVLQMGAGLEVMSPPQIRKIFAKRVKDMALHYIEPGEKLQRMVPNKEEPLES</sequence>
<accession>A0A412FXZ7</accession>
<reference evidence="3 4" key="1">
    <citation type="submission" date="2018-08" db="EMBL/GenBank/DDBJ databases">
        <title>A genome reference for cultivated species of the human gut microbiota.</title>
        <authorList>
            <person name="Zou Y."/>
            <person name="Xue W."/>
            <person name="Luo G."/>
        </authorList>
    </citation>
    <scope>NUCLEOTIDE SEQUENCE [LARGE SCALE GENOMIC DNA]</scope>
    <source>
        <strain evidence="3 4">AF24-29LB</strain>
    </source>
</reference>
<dbReference type="AlphaFoldDB" id="A0A412FXZ7"/>
<dbReference type="Pfam" id="PF25583">
    <property type="entry name" value="WCX"/>
    <property type="match status" value="1"/>
</dbReference>